<dbReference type="GO" id="GO:0016887">
    <property type="term" value="F:ATP hydrolysis activity"/>
    <property type="evidence" value="ECO:0007669"/>
    <property type="project" value="InterPro"/>
</dbReference>
<dbReference type="Pfam" id="PF00437">
    <property type="entry name" value="T2SSE"/>
    <property type="match status" value="1"/>
</dbReference>
<dbReference type="PANTHER" id="PTHR30486">
    <property type="entry name" value="TWITCHING MOTILITY PROTEIN PILT"/>
    <property type="match status" value="1"/>
</dbReference>
<feature type="domain" description="Bacterial type II secretion system protein E" evidence="2">
    <location>
        <begin position="278"/>
        <end position="527"/>
    </location>
</feature>
<proteinExistence type="inferred from homology"/>
<dbReference type="OrthoDB" id="7374638at2"/>
<dbReference type="InterPro" id="IPR050921">
    <property type="entry name" value="T4SS_GSP_E_ATPase"/>
</dbReference>
<dbReference type="Proteomes" id="UP000321638">
    <property type="component" value="Unassembled WGS sequence"/>
</dbReference>
<dbReference type="PANTHER" id="PTHR30486:SF6">
    <property type="entry name" value="TYPE IV PILUS RETRACTATION ATPASE PILT"/>
    <property type="match status" value="1"/>
</dbReference>
<keyword evidence="4" id="KW-1185">Reference proteome</keyword>
<evidence type="ECO:0000256" key="1">
    <source>
        <dbReference type="ARBA" id="ARBA00006611"/>
    </source>
</evidence>
<evidence type="ECO:0000313" key="3">
    <source>
        <dbReference type="EMBL" id="TXL70898.1"/>
    </source>
</evidence>
<gene>
    <name evidence="3" type="ORF">FHP25_32230</name>
</gene>
<comment type="caution">
    <text evidence="3">The sequence shown here is derived from an EMBL/GenBank/DDBJ whole genome shotgun (WGS) entry which is preliminary data.</text>
</comment>
<dbReference type="AlphaFoldDB" id="A0A5C8PBS3"/>
<dbReference type="InterPro" id="IPR001482">
    <property type="entry name" value="T2SS/T4SS_dom"/>
</dbReference>
<accession>A0A5C8PBS3</accession>
<dbReference type="Gene3D" id="3.30.450.380">
    <property type="match status" value="1"/>
</dbReference>
<organism evidence="3 4">
    <name type="scientific">Vineibacter terrae</name>
    <dbReference type="NCBI Taxonomy" id="2586908"/>
    <lineage>
        <taxon>Bacteria</taxon>
        <taxon>Pseudomonadati</taxon>
        <taxon>Pseudomonadota</taxon>
        <taxon>Alphaproteobacteria</taxon>
        <taxon>Hyphomicrobiales</taxon>
        <taxon>Vineibacter</taxon>
    </lineage>
</organism>
<dbReference type="Gene3D" id="3.40.50.300">
    <property type="entry name" value="P-loop containing nucleotide triphosphate hydrolases"/>
    <property type="match status" value="1"/>
</dbReference>
<dbReference type="RefSeq" id="WP_147851123.1">
    <property type="nucleotide sequence ID" value="NZ_VDUZ01000051.1"/>
</dbReference>
<dbReference type="InterPro" id="IPR027417">
    <property type="entry name" value="P-loop_NTPase"/>
</dbReference>
<sequence length="613" mass="64769">MWGSAYSAVFPEPAGAEGRGRQLEDTWTSLVSQLREPVDTTLRGGMSAGDIAYRLGELVHNYFRSRGATLTSFELRRIVVALLDNYRRGWPSLADPSTDMAAVFAGDAPAARQTDTLVVFDERNGSRRYPPAEGWGGEAPPAAAPSVVTPDLPSSLVSLAPRAEATLPPVGPPVPMAARAASAVLEASPAPVPPPAGPVSDAPAPPVVSTPVVSVDAALAAIMPILLQQRSSAPASRRERQDRVRGAVAAALVTAAITVSEAERDLLERQAYDELFGLGPLDAVMRDDTVRAVLVNGPGAVFVDRRGRLEPVRVAFRDAGQLERVAERLTQRVGGAVDAERGPVVDRRLDDGTRVTVVTPPLASGGPYLVIRRPVTRAVTLDSMVAEGVLSPQMAGFLRVAVRSRLNLLICGGPDCGKTALLAALARAAGTEDRVITIERSAELRPDVVHHVPLIVPGDIRVAPTEVLTAALALRPDRLLIDDVTEAVTSGIVGAVAAGTDGIMASVGAVTPQDALDRLYALLRAADAGTPPPEARRRLARAFEVVVYLERQRDGMRRVAHLADVTVADDAVASRDLFTFDKDAGRFVATGVQPGFLPRVGRAGLEKALRDVL</sequence>
<dbReference type="EMBL" id="VDUZ01000051">
    <property type="protein sequence ID" value="TXL70898.1"/>
    <property type="molecule type" value="Genomic_DNA"/>
</dbReference>
<dbReference type="SUPFAM" id="SSF52540">
    <property type="entry name" value="P-loop containing nucleoside triphosphate hydrolases"/>
    <property type="match status" value="1"/>
</dbReference>
<evidence type="ECO:0000259" key="2">
    <source>
        <dbReference type="Pfam" id="PF00437"/>
    </source>
</evidence>
<reference evidence="3 4" key="1">
    <citation type="submission" date="2019-06" db="EMBL/GenBank/DDBJ databases">
        <title>New taxonomy in bacterial strain CC-CFT640, isolated from vineyard.</title>
        <authorList>
            <person name="Lin S.-Y."/>
            <person name="Tsai C.-F."/>
            <person name="Young C.-C."/>
        </authorList>
    </citation>
    <scope>NUCLEOTIDE SEQUENCE [LARGE SCALE GENOMIC DNA]</scope>
    <source>
        <strain evidence="3 4">CC-CFT640</strain>
    </source>
</reference>
<evidence type="ECO:0000313" key="4">
    <source>
        <dbReference type="Proteomes" id="UP000321638"/>
    </source>
</evidence>
<name>A0A5C8PBS3_9HYPH</name>
<protein>
    <submittedName>
        <fullName evidence="3">CpaF family protein</fullName>
    </submittedName>
</protein>
<comment type="similarity">
    <text evidence="1">Belongs to the GSP E family.</text>
</comment>